<keyword evidence="1" id="KW-0175">Coiled coil</keyword>
<name>A0A2M7B5Y2_9BACT</name>
<feature type="non-terminal residue" evidence="3">
    <location>
        <position position="1"/>
    </location>
</feature>
<dbReference type="Proteomes" id="UP000228949">
    <property type="component" value="Unassembled WGS sequence"/>
</dbReference>
<evidence type="ECO:0000259" key="2">
    <source>
        <dbReference type="Pfam" id="PF18915"/>
    </source>
</evidence>
<reference evidence="4" key="1">
    <citation type="submission" date="2017-09" db="EMBL/GenBank/DDBJ databases">
        <title>Depth-based differentiation of microbial function through sediment-hosted aquifers and enrichment of novel symbionts in the deep terrestrial subsurface.</title>
        <authorList>
            <person name="Probst A.J."/>
            <person name="Ladd B."/>
            <person name="Jarett J.K."/>
            <person name="Geller-Mcgrath D.E."/>
            <person name="Sieber C.M.K."/>
            <person name="Emerson J.B."/>
            <person name="Anantharaman K."/>
            <person name="Thomas B.C."/>
            <person name="Malmstrom R."/>
            <person name="Stieglmeier M."/>
            <person name="Klingl A."/>
            <person name="Woyke T."/>
            <person name="Ryan C.M."/>
            <person name="Banfield J.F."/>
        </authorList>
    </citation>
    <scope>NUCLEOTIDE SEQUENCE [LARGE SCALE GENOMIC DNA]</scope>
</reference>
<feature type="coiled-coil region" evidence="1">
    <location>
        <begin position="72"/>
        <end position="127"/>
    </location>
</feature>
<comment type="caution">
    <text evidence="3">The sequence shown here is derived from an EMBL/GenBank/DDBJ whole genome shotgun (WGS) entry which is preliminary data.</text>
</comment>
<accession>A0A2M7B5Y2</accession>
<feature type="coiled-coil region" evidence="1">
    <location>
        <begin position="225"/>
        <end position="260"/>
    </location>
</feature>
<organism evidence="3 4">
    <name type="scientific">Candidatus Wolfebacteria bacterium CG03_land_8_20_14_0_80_40_12</name>
    <dbReference type="NCBI Taxonomy" id="1975069"/>
    <lineage>
        <taxon>Bacteria</taxon>
        <taxon>Candidatus Wolfeibacteriota</taxon>
    </lineage>
</organism>
<gene>
    <name evidence="3" type="ORF">COS61_01105</name>
</gene>
<dbReference type="EMBL" id="PEVJ01000025">
    <property type="protein sequence ID" value="PIU98500.1"/>
    <property type="molecule type" value="Genomic_DNA"/>
</dbReference>
<sequence>FLAISFYAAAFSASGQEVVATPSNLAEVIIQQEEESFNELEMEGQGMLPTSPFYFLKEWRRNIRKFFSFNPVKKAELELKEISERLAEIKKMEEIAPQNTNAINKAASNYQRNVERLKNRVEGLKETSQNPNINEFLDKLVEKSFQHQELFDNLEKKFEINQELKDSIEASRGKINEIMAKIPEKFEDIDRFKERLENRIDAGQKRIFGELRAIEIIDGLKEKLSEEGQEKIQELKDELINKFENRIEKMKEAEQRMILTPEIREKIERVKDEVLDTIINCPQYAPIFPEAKDRCLKAEGELRVEKDKQGCLLPPRCVLPRLCIQIITPAVSPEGVCKEFSTPCDVPSGWQKVEKCPATTTPEAQ</sequence>
<feature type="domain" description="DUF5667" evidence="2">
    <location>
        <begin position="46"/>
        <end position="157"/>
    </location>
</feature>
<dbReference type="Pfam" id="PF18915">
    <property type="entry name" value="DUF5667"/>
    <property type="match status" value="1"/>
</dbReference>
<protein>
    <recommendedName>
        <fullName evidence="2">DUF5667 domain-containing protein</fullName>
    </recommendedName>
</protein>
<evidence type="ECO:0000313" key="3">
    <source>
        <dbReference type="EMBL" id="PIU98500.1"/>
    </source>
</evidence>
<dbReference type="InterPro" id="IPR043725">
    <property type="entry name" value="DUF5667"/>
</dbReference>
<dbReference type="AlphaFoldDB" id="A0A2M7B5Y2"/>
<evidence type="ECO:0000256" key="1">
    <source>
        <dbReference type="SAM" id="Coils"/>
    </source>
</evidence>
<evidence type="ECO:0000313" key="4">
    <source>
        <dbReference type="Proteomes" id="UP000228949"/>
    </source>
</evidence>
<proteinExistence type="predicted"/>